<dbReference type="InterPro" id="IPR023578">
    <property type="entry name" value="Ras_GEF_dom_sf"/>
</dbReference>
<evidence type="ECO:0000256" key="2">
    <source>
        <dbReference type="PROSITE-ProRule" id="PRU00168"/>
    </source>
</evidence>
<evidence type="ECO:0000259" key="4">
    <source>
        <dbReference type="PROSITE" id="PS50009"/>
    </source>
</evidence>
<dbReference type="GO" id="GO:0007265">
    <property type="term" value="P:Ras protein signal transduction"/>
    <property type="evidence" value="ECO:0007669"/>
    <property type="project" value="TreeGrafter"/>
</dbReference>
<accession>D2I8D8</accession>
<dbReference type="InterPro" id="IPR036964">
    <property type="entry name" value="RASGEF_cat_dom_sf"/>
</dbReference>
<dbReference type="PANTHER" id="PTHR23113">
    <property type="entry name" value="GUANINE NUCLEOTIDE EXCHANGE FACTOR"/>
    <property type="match status" value="1"/>
</dbReference>
<feature type="region of interest" description="Disordered" evidence="3">
    <location>
        <begin position="213"/>
        <end position="237"/>
    </location>
</feature>
<dbReference type="Pfam" id="PF00617">
    <property type="entry name" value="RasGEF"/>
    <property type="match status" value="1"/>
</dbReference>
<evidence type="ECO:0000256" key="1">
    <source>
        <dbReference type="ARBA" id="ARBA00022658"/>
    </source>
</evidence>
<feature type="compositionally biased region" description="Polar residues" evidence="3">
    <location>
        <begin position="213"/>
        <end position="222"/>
    </location>
</feature>
<sequence>MPSPEPETAGPSAIFRTSSPPLKVDTEPAPASEASCPRHVGSKSSPTEEKPDLMAFPPQLVAEQLTIIDAELFKKVVPSHCLGSIWSKRNKPGNEHLAPTVRAAITHYQSVTSCVITTCLRDLSMTAQDRARVVEYWIQVAQECQILRNYSSLHAILSALRNTSICGLKNTWQQVSRKSYQKLQKLQTQDDTLSRDLMTREAPSTFVTQEINTQETQESQQQKHLKSFLRSDQEDGV</sequence>
<evidence type="ECO:0000256" key="3">
    <source>
        <dbReference type="SAM" id="MobiDB-lite"/>
    </source>
</evidence>
<keyword evidence="1 2" id="KW-0344">Guanine-nucleotide releasing factor</keyword>
<name>D2I8D8_AILME</name>
<protein>
    <recommendedName>
        <fullName evidence="4">Ras-GEF domain-containing protein</fullName>
    </recommendedName>
</protein>
<dbReference type="GO" id="GO:0005085">
    <property type="term" value="F:guanyl-nucleotide exchange factor activity"/>
    <property type="evidence" value="ECO:0007669"/>
    <property type="project" value="UniProtKB-KW"/>
</dbReference>
<dbReference type="PANTHER" id="PTHR23113:SF35">
    <property type="entry name" value="RAL GUANINE NUCLEOTIDE DISSOCIATION STIMULATOR"/>
    <property type="match status" value="1"/>
</dbReference>
<dbReference type="InterPro" id="IPR008937">
    <property type="entry name" value="Ras-like_GEF"/>
</dbReference>
<dbReference type="InParanoid" id="D2I8D8"/>
<organism evidence="5">
    <name type="scientific">Ailuropoda melanoleuca</name>
    <name type="common">Giant panda</name>
    <dbReference type="NCBI Taxonomy" id="9646"/>
    <lineage>
        <taxon>Eukaryota</taxon>
        <taxon>Metazoa</taxon>
        <taxon>Chordata</taxon>
        <taxon>Craniata</taxon>
        <taxon>Vertebrata</taxon>
        <taxon>Euteleostomi</taxon>
        <taxon>Mammalia</taxon>
        <taxon>Eutheria</taxon>
        <taxon>Laurasiatheria</taxon>
        <taxon>Carnivora</taxon>
        <taxon>Caniformia</taxon>
        <taxon>Ursidae</taxon>
        <taxon>Ailuropoda</taxon>
    </lineage>
</organism>
<proteinExistence type="predicted"/>
<dbReference type="Gene3D" id="1.10.840.10">
    <property type="entry name" value="Ras guanine-nucleotide exchange factors catalytic domain"/>
    <property type="match status" value="1"/>
</dbReference>
<reference evidence="5" key="1">
    <citation type="journal article" date="2010" name="Nature">
        <title>The sequence and de novo assembly of the giant panda genome.</title>
        <authorList>
            <person name="Li R."/>
            <person name="Fan W."/>
            <person name="Tian G."/>
            <person name="Zhu H."/>
            <person name="He L."/>
            <person name="Cai J."/>
            <person name="Huang Q."/>
            <person name="Cai Q."/>
            <person name="Li B."/>
            <person name="Bai Y."/>
            <person name="Zhang Z."/>
            <person name="Zhang Y."/>
            <person name="Wang W."/>
            <person name="Li J."/>
            <person name="Wei F."/>
            <person name="Li H."/>
            <person name="Jian M."/>
            <person name="Li J."/>
            <person name="Zhang Z."/>
            <person name="Nielsen R."/>
            <person name="Li D."/>
            <person name="Gu W."/>
            <person name="Yang Z."/>
            <person name="Xuan Z."/>
            <person name="Ryder O.A."/>
            <person name="Leung F.C."/>
            <person name="Zhou Y."/>
            <person name="Cao J."/>
            <person name="Sun X."/>
            <person name="Fu Y."/>
            <person name="Fang X."/>
            <person name="Guo X."/>
            <person name="Wang B."/>
            <person name="Hou R."/>
            <person name="Shen F."/>
            <person name="Mu B."/>
            <person name="Ni P."/>
            <person name="Lin R."/>
            <person name="Qian W."/>
            <person name="Wang G."/>
            <person name="Yu C."/>
            <person name="Nie W."/>
            <person name="Wang J."/>
            <person name="Wu Z."/>
            <person name="Liang H."/>
            <person name="Min J."/>
            <person name="Wu Q."/>
            <person name="Cheng S."/>
            <person name="Ruan J."/>
            <person name="Wang M."/>
            <person name="Shi Z."/>
            <person name="Wen M."/>
            <person name="Liu B."/>
            <person name="Ren X."/>
            <person name="Zheng H."/>
            <person name="Dong D."/>
            <person name="Cook K."/>
            <person name="Shan G."/>
            <person name="Zhang H."/>
            <person name="Kosiol C."/>
            <person name="Xie X."/>
            <person name="Lu Z."/>
            <person name="Zheng H."/>
            <person name="Li Y."/>
            <person name="Steiner C.C."/>
            <person name="Lam T.T."/>
            <person name="Lin S."/>
            <person name="Zhang Q."/>
            <person name="Li G."/>
            <person name="Tian J."/>
            <person name="Gong T."/>
            <person name="Liu H."/>
            <person name="Zhang D."/>
            <person name="Fang L."/>
            <person name="Ye C."/>
            <person name="Zhang J."/>
            <person name="Hu W."/>
            <person name="Xu A."/>
            <person name="Ren Y."/>
            <person name="Zhang G."/>
            <person name="Bruford M.W."/>
            <person name="Li Q."/>
            <person name="Ma L."/>
            <person name="Guo Y."/>
            <person name="An N."/>
            <person name="Hu Y."/>
            <person name="Zheng Y."/>
            <person name="Shi Y."/>
            <person name="Li Z."/>
            <person name="Liu Q."/>
            <person name="Chen Y."/>
            <person name="Zhao J."/>
            <person name="Qu N."/>
            <person name="Zhao S."/>
            <person name="Tian F."/>
            <person name="Wang X."/>
            <person name="Wang H."/>
            <person name="Xu L."/>
            <person name="Liu X."/>
            <person name="Vinar T."/>
            <person name="Wang Y."/>
            <person name="Lam T.W."/>
            <person name="Yiu S.M."/>
            <person name="Liu S."/>
            <person name="Zhang H."/>
            <person name="Li D."/>
            <person name="Huang Y."/>
            <person name="Wang X."/>
            <person name="Yang G."/>
            <person name="Jiang Z."/>
            <person name="Wang J."/>
            <person name="Qin N."/>
            <person name="Li L."/>
            <person name="Li J."/>
            <person name="Bolund L."/>
            <person name="Kristiansen K."/>
            <person name="Wong G.K."/>
            <person name="Olson M."/>
            <person name="Zhang X."/>
            <person name="Li S."/>
            <person name="Yang H."/>
            <person name="Wang J."/>
            <person name="Wang J."/>
        </authorList>
    </citation>
    <scope>NUCLEOTIDE SEQUENCE [LARGE SCALE GENOMIC DNA]</scope>
</reference>
<dbReference type="InterPro" id="IPR001895">
    <property type="entry name" value="RASGEF_cat_dom"/>
</dbReference>
<dbReference type="EMBL" id="GL196361">
    <property type="protein sequence ID" value="EFB14446.1"/>
    <property type="molecule type" value="Genomic_DNA"/>
</dbReference>
<dbReference type="AlphaFoldDB" id="D2I8D8"/>
<dbReference type="PROSITE" id="PS50009">
    <property type="entry name" value="RASGEF_CAT"/>
    <property type="match status" value="1"/>
</dbReference>
<gene>
    <name evidence="5" type="ORF">PANDA_022338</name>
</gene>
<dbReference type="SUPFAM" id="SSF48366">
    <property type="entry name" value="Ras GEF"/>
    <property type="match status" value="1"/>
</dbReference>
<feature type="domain" description="Ras-GEF" evidence="4">
    <location>
        <begin position="57"/>
        <end position="237"/>
    </location>
</feature>
<feature type="region of interest" description="Disordered" evidence="3">
    <location>
        <begin position="1"/>
        <end position="52"/>
    </location>
</feature>
<dbReference type="SMART" id="SM00147">
    <property type="entry name" value="RasGEF"/>
    <property type="match status" value="1"/>
</dbReference>
<evidence type="ECO:0000313" key="5">
    <source>
        <dbReference type="EMBL" id="EFB14446.1"/>
    </source>
</evidence>
<dbReference type="GO" id="GO:0005886">
    <property type="term" value="C:plasma membrane"/>
    <property type="evidence" value="ECO:0007669"/>
    <property type="project" value="TreeGrafter"/>
</dbReference>